<dbReference type="eggNOG" id="COG2207">
    <property type="taxonomic scope" value="Bacteria"/>
</dbReference>
<dbReference type="eggNOG" id="COG3708">
    <property type="taxonomic scope" value="Bacteria"/>
</dbReference>
<dbReference type="InterPro" id="IPR050959">
    <property type="entry name" value="MarA-like"/>
</dbReference>
<keyword evidence="3" id="KW-0804">Transcription</keyword>
<dbReference type="PANTHER" id="PTHR47504:SF5">
    <property type="entry name" value="RIGHT ORIGIN-BINDING PROTEIN"/>
    <property type="match status" value="1"/>
</dbReference>
<dbReference type="SUPFAM" id="SSF46689">
    <property type="entry name" value="Homeodomain-like"/>
    <property type="match status" value="2"/>
</dbReference>
<dbReference type="InterPro" id="IPR011256">
    <property type="entry name" value="Reg_factor_effector_dom_sf"/>
</dbReference>
<dbReference type="InterPro" id="IPR010499">
    <property type="entry name" value="AraC_E-bd"/>
</dbReference>
<dbReference type="InterPro" id="IPR029441">
    <property type="entry name" value="Cass2"/>
</dbReference>
<dbReference type="GO" id="GO:0003700">
    <property type="term" value="F:DNA-binding transcription factor activity"/>
    <property type="evidence" value="ECO:0007669"/>
    <property type="project" value="InterPro"/>
</dbReference>
<dbReference type="HOGENOM" id="CLU_000445_81_1_12"/>
<dbReference type="Pfam" id="PF12833">
    <property type="entry name" value="HTH_18"/>
    <property type="match status" value="1"/>
</dbReference>
<dbReference type="EMBL" id="CP003155">
    <property type="protein sequence ID" value="AEV29217.1"/>
    <property type="molecule type" value="Genomic_DNA"/>
</dbReference>
<dbReference type="Proteomes" id="UP000005632">
    <property type="component" value="Chromosome"/>
</dbReference>
<dbReference type="PANTHER" id="PTHR47504">
    <property type="entry name" value="RIGHT ORIGIN-BINDING PROTEIN"/>
    <property type="match status" value="1"/>
</dbReference>
<dbReference type="STRING" id="158190.SpiGrapes_1406"/>
<evidence type="ECO:0000313" key="5">
    <source>
        <dbReference type="EMBL" id="AEV29217.1"/>
    </source>
</evidence>
<dbReference type="OrthoDB" id="9801123at2"/>
<dbReference type="RefSeq" id="WP_014270066.1">
    <property type="nucleotide sequence ID" value="NC_016633.1"/>
</dbReference>
<dbReference type="KEGG" id="sgp:SpiGrapes_1406"/>
<evidence type="ECO:0000256" key="1">
    <source>
        <dbReference type="ARBA" id="ARBA00023015"/>
    </source>
</evidence>
<dbReference type="SMART" id="SM00342">
    <property type="entry name" value="HTH_ARAC"/>
    <property type="match status" value="1"/>
</dbReference>
<dbReference type="Pfam" id="PF14526">
    <property type="entry name" value="Cass2"/>
    <property type="match status" value="1"/>
</dbReference>
<name>G8QUI4_SPHPG</name>
<evidence type="ECO:0000259" key="4">
    <source>
        <dbReference type="PROSITE" id="PS01124"/>
    </source>
</evidence>
<dbReference type="Gene3D" id="3.20.80.10">
    <property type="entry name" value="Regulatory factor, effector binding domain"/>
    <property type="match status" value="1"/>
</dbReference>
<dbReference type="InterPro" id="IPR009057">
    <property type="entry name" value="Homeodomain-like_sf"/>
</dbReference>
<dbReference type="Gene3D" id="1.10.10.60">
    <property type="entry name" value="Homeodomain-like"/>
    <property type="match status" value="2"/>
</dbReference>
<proteinExistence type="predicted"/>
<dbReference type="SMART" id="SM00871">
    <property type="entry name" value="AraC_E_bind"/>
    <property type="match status" value="1"/>
</dbReference>
<sequence>MQWLQNLNDALTYIENNLDGEISYEKAARLGGCSTYHFQRMFAYVSGVPLSEYIRRRRLTKAAFDLQRGDKVLEVALRYGYESPTSFNRAFCNLHGMVPSLARKQGSALKAYPRMTFSMTIKGDQEMDYRIEKKEAFRTIGVKLSLEKDSDSSFEKIPHFWAQKQQDGTIAKLCSMMGEKPEGLFGICSSQEKLWQWNYYIAVTSSGTAPQGFESYTVPAATWAVFPSRGPMPQAIQNLQKQIMSEWLPTSNYELGTAPDIEVYLSEDPSDQSFEVWLPIEAKG</sequence>
<keyword evidence="6" id="KW-1185">Reference proteome</keyword>
<evidence type="ECO:0000256" key="3">
    <source>
        <dbReference type="ARBA" id="ARBA00023163"/>
    </source>
</evidence>
<protein>
    <recommendedName>
        <fullName evidence="4">HTH araC/xylS-type domain-containing protein</fullName>
    </recommendedName>
</protein>
<organism evidence="5 6">
    <name type="scientific">Sphaerochaeta pleomorpha (strain ATCC BAA-1885 / DSM 22778 / Grapes)</name>
    <dbReference type="NCBI Taxonomy" id="158190"/>
    <lineage>
        <taxon>Bacteria</taxon>
        <taxon>Pseudomonadati</taxon>
        <taxon>Spirochaetota</taxon>
        <taxon>Spirochaetia</taxon>
        <taxon>Spirochaetales</taxon>
        <taxon>Sphaerochaetaceae</taxon>
        <taxon>Sphaerochaeta</taxon>
    </lineage>
</organism>
<gene>
    <name evidence="5" type="ordered locus">SpiGrapes_1406</name>
</gene>
<dbReference type="AlphaFoldDB" id="G8QUI4"/>
<feature type="domain" description="HTH araC/xylS-type" evidence="4">
    <location>
        <begin position="8"/>
        <end position="105"/>
    </location>
</feature>
<evidence type="ECO:0000313" key="6">
    <source>
        <dbReference type="Proteomes" id="UP000005632"/>
    </source>
</evidence>
<keyword evidence="1" id="KW-0805">Transcription regulation</keyword>
<reference evidence="5 6" key="1">
    <citation type="submission" date="2011-11" db="EMBL/GenBank/DDBJ databases">
        <title>Complete sequence of Spirochaeta sp. grapes.</title>
        <authorList>
            <consortium name="US DOE Joint Genome Institute"/>
            <person name="Lucas S."/>
            <person name="Han J."/>
            <person name="Lapidus A."/>
            <person name="Cheng J.-F."/>
            <person name="Goodwin L."/>
            <person name="Pitluck S."/>
            <person name="Peters L."/>
            <person name="Ovchinnikova G."/>
            <person name="Munk A.C."/>
            <person name="Detter J.C."/>
            <person name="Han C."/>
            <person name="Tapia R."/>
            <person name="Land M."/>
            <person name="Hauser L."/>
            <person name="Kyrpides N."/>
            <person name="Ivanova N."/>
            <person name="Pagani I."/>
            <person name="Ritalahtilisa K."/>
            <person name="Loeffler F."/>
            <person name="Woyke T."/>
        </authorList>
    </citation>
    <scope>NUCLEOTIDE SEQUENCE [LARGE SCALE GENOMIC DNA]</scope>
    <source>
        <strain evidence="6">ATCC BAA-1885 / DSM 22778 / Grapes</strain>
    </source>
</reference>
<dbReference type="PROSITE" id="PS01124">
    <property type="entry name" value="HTH_ARAC_FAMILY_2"/>
    <property type="match status" value="1"/>
</dbReference>
<keyword evidence="2" id="KW-0238">DNA-binding</keyword>
<accession>G8QUI4</accession>
<dbReference type="InterPro" id="IPR018060">
    <property type="entry name" value="HTH_AraC"/>
</dbReference>
<dbReference type="GO" id="GO:0043565">
    <property type="term" value="F:sequence-specific DNA binding"/>
    <property type="evidence" value="ECO:0007669"/>
    <property type="project" value="InterPro"/>
</dbReference>
<evidence type="ECO:0000256" key="2">
    <source>
        <dbReference type="ARBA" id="ARBA00023125"/>
    </source>
</evidence>
<dbReference type="SUPFAM" id="SSF55136">
    <property type="entry name" value="Probable bacterial effector-binding domain"/>
    <property type="match status" value="1"/>
</dbReference>